<dbReference type="PANTHER" id="PTHR47926">
    <property type="entry name" value="PENTATRICOPEPTIDE REPEAT-CONTAINING PROTEIN"/>
    <property type="match status" value="1"/>
</dbReference>
<feature type="repeat" description="PPR" evidence="2">
    <location>
        <begin position="283"/>
        <end position="317"/>
    </location>
</feature>
<evidence type="ECO:0008006" key="5">
    <source>
        <dbReference type="Google" id="ProtNLM"/>
    </source>
</evidence>
<dbReference type="InterPro" id="IPR046960">
    <property type="entry name" value="PPR_At4g14850-like_plant"/>
</dbReference>
<feature type="repeat" description="PPR" evidence="2">
    <location>
        <begin position="81"/>
        <end position="115"/>
    </location>
</feature>
<keyword evidence="4" id="KW-1185">Reference proteome</keyword>
<dbReference type="Proteomes" id="UP001417504">
    <property type="component" value="Unassembled WGS sequence"/>
</dbReference>
<dbReference type="InterPro" id="IPR011990">
    <property type="entry name" value="TPR-like_helical_dom_sf"/>
</dbReference>
<dbReference type="InterPro" id="IPR002885">
    <property type="entry name" value="PPR_rpt"/>
</dbReference>
<gene>
    <name evidence="3" type="ORF">Sjap_021392</name>
</gene>
<feature type="repeat" description="PPR" evidence="2">
    <location>
        <begin position="184"/>
        <end position="218"/>
    </location>
</feature>
<proteinExistence type="predicted"/>
<dbReference type="Pfam" id="PF20431">
    <property type="entry name" value="E_motif"/>
    <property type="match status" value="1"/>
</dbReference>
<reference evidence="3 4" key="1">
    <citation type="submission" date="2024-01" db="EMBL/GenBank/DDBJ databases">
        <title>Genome assemblies of Stephania.</title>
        <authorList>
            <person name="Yang L."/>
        </authorList>
    </citation>
    <scope>NUCLEOTIDE SEQUENCE [LARGE SCALE GENOMIC DNA]</scope>
    <source>
        <strain evidence="3">QJT</strain>
        <tissue evidence="3">Leaf</tissue>
    </source>
</reference>
<evidence type="ECO:0000313" key="3">
    <source>
        <dbReference type="EMBL" id="KAK9095895.1"/>
    </source>
</evidence>
<dbReference type="AlphaFoldDB" id="A0AAP0HU28"/>
<accession>A0AAP0HU28</accession>
<dbReference type="Pfam" id="PF13041">
    <property type="entry name" value="PPR_2"/>
    <property type="match status" value="3"/>
</dbReference>
<dbReference type="Pfam" id="PF01535">
    <property type="entry name" value="PPR"/>
    <property type="match status" value="3"/>
</dbReference>
<dbReference type="FunFam" id="1.25.40.10:FF:000090">
    <property type="entry name" value="Pentatricopeptide repeat-containing protein, chloroplastic"/>
    <property type="match status" value="1"/>
</dbReference>
<dbReference type="GO" id="GO:0003723">
    <property type="term" value="F:RNA binding"/>
    <property type="evidence" value="ECO:0007669"/>
    <property type="project" value="InterPro"/>
</dbReference>
<dbReference type="EMBL" id="JBBNAE010000009">
    <property type="protein sequence ID" value="KAK9095895.1"/>
    <property type="molecule type" value="Genomic_DNA"/>
</dbReference>
<evidence type="ECO:0000313" key="4">
    <source>
        <dbReference type="Proteomes" id="UP001417504"/>
    </source>
</evidence>
<feature type="repeat" description="PPR" evidence="2">
    <location>
        <begin position="384"/>
        <end position="418"/>
    </location>
</feature>
<sequence length="568" mass="63078">MCSNIGMAIVEWTPSAVGSLLTACTKQHSINVGRAIHANIVKVAWWLNRDIYVQNHLMNFYAKCAKMECAYHLFDEIPTKNTVSWTALISGYDQCGKVDMALRMFSLMISEDSASVPNEFTYASAIAACTKHKHSRQGMQLHSHALKRGFYSNILIHNVLVSFYMGLGLVAKAELVFQELKEPDQVSWNTLISGFSQNGLLRATLKQFQRMRQLGVGVTSFALSCVITACSNVKAYGKRLHGLAIKLGLIADSFTSCSLIHMYSQTKNIDDGVKIFGELEFKDIASWNSIIEGYAESFQGEEGLSVFGHFMKYGQKPDDITITTILGICANLALLEFGEQVHGLSTKTGLDSMIRVQNSLIDMYSKCGALENGLEIFTGMKERTIISWTTMIGGLAHHGRASHAIQLLEEMGREGLKPNGVTYTCVLSACNHGGLLDSGWSVFTSMEIEPEMDHFVCVIHMLVGGGRFEETKELIQRAPAEHKDLLWQTFLIACNNAGEWERGIEVAEKMMKLGLLLDPPTLVLLSSVFAAVGRWDEARILREEIRKRSMKKGPGCSWIEVDNEVQAF</sequence>
<name>A0AAP0HU28_9MAGN</name>
<dbReference type="Gene3D" id="1.25.40.10">
    <property type="entry name" value="Tetratricopeptide repeat domain"/>
    <property type="match status" value="5"/>
</dbReference>
<protein>
    <recommendedName>
        <fullName evidence="5">Pentatricopeptide repeat-containing protein</fullName>
    </recommendedName>
</protein>
<dbReference type="PROSITE" id="PS51375">
    <property type="entry name" value="PPR"/>
    <property type="match status" value="4"/>
</dbReference>
<evidence type="ECO:0000256" key="2">
    <source>
        <dbReference type="PROSITE-ProRule" id="PRU00708"/>
    </source>
</evidence>
<organism evidence="3 4">
    <name type="scientific">Stephania japonica</name>
    <dbReference type="NCBI Taxonomy" id="461633"/>
    <lineage>
        <taxon>Eukaryota</taxon>
        <taxon>Viridiplantae</taxon>
        <taxon>Streptophyta</taxon>
        <taxon>Embryophyta</taxon>
        <taxon>Tracheophyta</taxon>
        <taxon>Spermatophyta</taxon>
        <taxon>Magnoliopsida</taxon>
        <taxon>Ranunculales</taxon>
        <taxon>Menispermaceae</taxon>
        <taxon>Menispermoideae</taxon>
        <taxon>Cissampelideae</taxon>
        <taxon>Stephania</taxon>
    </lineage>
</organism>
<keyword evidence="1" id="KW-0677">Repeat</keyword>
<comment type="caution">
    <text evidence="3">The sequence shown here is derived from an EMBL/GenBank/DDBJ whole genome shotgun (WGS) entry which is preliminary data.</text>
</comment>
<evidence type="ECO:0000256" key="1">
    <source>
        <dbReference type="ARBA" id="ARBA00022737"/>
    </source>
</evidence>
<dbReference type="NCBIfam" id="TIGR00756">
    <property type="entry name" value="PPR"/>
    <property type="match status" value="4"/>
</dbReference>
<dbReference type="PANTHER" id="PTHR47926:SF347">
    <property type="entry name" value="PENTATRICOPEPTIDE REPEAT-CONTAINING PROTEIN"/>
    <property type="match status" value="1"/>
</dbReference>
<dbReference type="InterPro" id="IPR046848">
    <property type="entry name" value="E_motif"/>
</dbReference>
<dbReference type="FunFam" id="1.25.40.10:FF:000381">
    <property type="entry name" value="Pentatricopeptide repeat-containing protein"/>
    <property type="match status" value="2"/>
</dbReference>
<dbReference type="GO" id="GO:0009451">
    <property type="term" value="P:RNA modification"/>
    <property type="evidence" value="ECO:0007669"/>
    <property type="project" value="InterPro"/>
</dbReference>